<dbReference type="InterPro" id="IPR007499">
    <property type="entry name" value="ERF_bacteria_virus"/>
</dbReference>
<dbReference type="Pfam" id="PF04404">
    <property type="entry name" value="ERF"/>
    <property type="match status" value="1"/>
</dbReference>
<evidence type="ECO:0000313" key="1">
    <source>
        <dbReference type="EMBL" id="XCD08666.1"/>
    </source>
</evidence>
<name>A0AAU8BAT0_9CAUD</name>
<dbReference type="EMBL" id="PP537965">
    <property type="protein sequence ID" value="XCD08666.1"/>
    <property type="molecule type" value="Genomic_DNA"/>
</dbReference>
<accession>A0AAU8BAT0</accession>
<reference evidence="1" key="1">
    <citation type="submission" date="2024-03" db="EMBL/GenBank/DDBJ databases">
        <title>Archaeal virus exists in stable equilibrium with its dominant human gut methanogen host.</title>
        <authorList>
            <person name="Baquero D.P."/>
            <person name="Medvedeva S."/>
            <person name="Martin-Gallausiaux C."/>
            <person name="Pende N."/>
            <person name="Sartori-Rupp A."/>
            <person name="Tachon S."/>
            <person name="Pedron T."/>
            <person name="Debarbieux L."/>
            <person name="Borrel G."/>
            <person name="Gribaldo S."/>
            <person name="Krupovic M."/>
        </authorList>
    </citation>
    <scope>NUCLEOTIDE SEQUENCE</scope>
</reference>
<proteinExistence type="predicted"/>
<protein>
    <submittedName>
        <fullName evidence="1">Uncharacterized protein</fullName>
    </submittedName>
</protein>
<sequence>MTIYQKIAGIQKNLLHKKLPKSGYNKFGKFKYYELEDILPAIFCECYEQELFIEFSFTNELAQLKIRNWNEPGESVITSVPMPEIVALNKGMNVMQSEGSYITYLKRYLLANMFLIVEKDVVDSDKINVKTAKGSSARTEKVEATGAVQKIREYIHKKDSSLEITPSMINTHRMKLFKDGELTKAENKEAYNWFKNQEKEVAV</sequence>
<organism evidence="1">
    <name type="scientific">Methanobrevibacter smithii tailed virus 1</name>
    <dbReference type="NCBI Taxonomy" id="3148917"/>
    <lineage>
        <taxon>Viruses</taxon>
        <taxon>Duplodnaviria</taxon>
        <taxon>Heunggongvirae</taxon>
        <taxon>Uroviricota</taxon>
        <taxon>Caudoviricetes</taxon>
        <taxon>Methanobavirales</taxon>
        <taxon>Usuviridae</taxon>
        <taxon>Manusuvirus</taxon>
        <taxon>Manusuvirus methanobrevibacteri</taxon>
    </lineage>
</organism>